<dbReference type="InterPro" id="IPR036412">
    <property type="entry name" value="HAD-like_sf"/>
</dbReference>
<sequence length="685" mass="80785">MNIIIPMGGIGNRFSKENYRFPKPLINIVGRPMLFWLFDHLETEDDDIIYLGLLENLDKQFNLSQRLKIEYPEKKFEKILLDFETRGAVETLFIVLQSMNPDRLKYKTISLDCDTIYFESILKKFRAVSNETNVSFYFEDHQGKPIYSYLNIDENLKIIDVREKIMISNHANTGAYGFRSGQILKDYAIQLLDEAVGYSGEYYTTNLMKLMLQNNEDFRGIEIQKENFICVGTPDQLNEFLKLIKTKRSDQFQIRQMRFCFDLDNTLVSYPTIYGDYNSVEPIYENIQLVKELYEAGHHIIIQTARRMKTHQGNLGAVIADIGHVTLNTLQKFQIPYHELFFGKPYADIYIDDSAIHALIDTRKEIGWLIKQFDEQNLNENKKRVKGFISSRDFHTIEQLDNLIIKSSTCSHLQGEIYFYQNLPKDIEDLFPKFYRIETNEQAGITSLVIEKISGITYSHLFTNLCLTQGRFLKLLNSLKRIHFSIKTHLKSNIYANYFDKILLRYQQYNEIYLNLDQHFQNKILNSKEFLQIFTNFFSDYQQFQYGKGNSIIHGDPVFSNILLKSNNNLIFLDMRGCLGKELSLEGDLNYDLAKVYQSLSGYDFILLDKQDLLKNQSIQLYIEDLKKVFLNFLLKEYSNENFNFKHIQIITSHLFFTLIPLHNNFQHQIQFYQLAFQLYQQYLQ</sequence>
<dbReference type="PANTHER" id="PTHR43584">
    <property type="entry name" value="NUCLEOTIDYL TRANSFERASE"/>
    <property type="match status" value="1"/>
</dbReference>
<dbReference type="InterPro" id="IPR023214">
    <property type="entry name" value="HAD_sf"/>
</dbReference>
<comment type="caution">
    <text evidence="3">The sequence shown here is derived from an EMBL/GenBank/DDBJ whole genome shotgun (WGS) entry which is preliminary data.</text>
</comment>
<dbReference type="Proteomes" id="UP000663852">
    <property type="component" value="Unassembled WGS sequence"/>
</dbReference>
<keyword evidence="2" id="KW-0548">Nucleotidyltransferase</keyword>
<accession>A0A814NSF9</accession>
<proteinExistence type="predicted"/>
<dbReference type="SUPFAM" id="SSF53448">
    <property type="entry name" value="Nucleotide-diphospho-sugar transferases"/>
    <property type="match status" value="1"/>
</dbReference>
<keyword evidence="1" id="KW-0808">Transferase</keyword>
<evidence type="ECO:0000313" key="4">
    <source>
        <dbReference type="EMBL" id="CAF1421121.1"/>
    </source>
</evidence>
<dbReference type="SUPFAM" id="SSF56784">
    <property type="entry name" value="HAD-like"/>
    <property type="match status" value="1"/>
</dbReference>
<dbReference type="InterPro" id="IPR029044">
    <property type="entry name" value="Nucleotide-diphossugar_trans"/>
</dbReference>
<dbReference type="PANTHER" id="PTHR43584:SF8">
    <property type="entry name" value="N-ACETYLMURAMATE ALPHA-1-PHOSPHATE URIDYLYLTRANSFERASE"/>
    <property type="match status" value="1"/>
</dbReference>
<dbReference type="Proteomes" id="UP000663828">
    <property type="component" value="Unassembled WGS sequence"/>
</dbReference>
<evidence type="ECO:0000256" key="2">
    <source>
        <dbReference type="ARBA" id="ARBA00022695"/>
    </source>
</evidence>
<evidence type="ECO:0000313" key="3">
    <source>
        <dbReference type="EMBL" id="CAF1095236.1"/>
    </source>
</evidence>
<name>A0A814NSF9_ADIRI</name>
<evidence type="ECO:0000313" key="5">
    <source>
        <dbReference type="Proteomes" id="UP000663828"/>
    </source>
</evidence>
<organism evidence="3 5">
    <name type="scientific">Adineta ricciae</name>
    <name type="common">Rotifer</name>
    <dbReference type="NCBI Taxonomy" id="249248"/>
    <lineage>
        <taxon>Eukaryota</taxon>
        <taxon>Metazoa</taxon>
        <taxon>Spiralia</taxon>
        <taxon>Gnathifera</taxon>
        <taxon>Rotifera</taxon>
        <taxon>Eurotatoria</taxon>
        <taxon>Bdelloidea</taxon>
        <taxon>Adinetida</taxon>
        <taxon>Adinetidae</taxon>
        <taxon>Adineta</taxon>
    </lineage>
</organism>
<gene>
    <name evidence="4" type="ORF">EDS130_LOCUS37489</name>
    <name evidence="3" type="ORF">XAT740_LOCUS18056</name>
</gene>
<dbReference type="EMBL" id="CAJNOR010001194">
    <property type="protein sequence ID" value="CAF1095236.1"/>
    <property type="molecule type" value="Genomic_DNA"/>
</dbReference>
<dbReference type="InterPro" id="IPR050065">
    <property type="entry name" value="GlmU-like"/>
</dbReference>
<dbReference type="GO" id="GO:0016779">
    <property type="term" value="F:nucleotidyltransferase activity"/>
    <property type="evidence" value="ECO:0007669"/>
    <property type="project" value="UniProtKB-KW"/>
</dbReference>
<dbReference type="Gene3D" id="3.40.50.1000">
    <property type="entry name" value="HAD superfamily/HAD-like"/>
    <property type="match status" value="1"/>
</dbReference>
<reference evidence="3" key="1">
    <citation type="submission" date="2021-02" db="EMBL/GenBank/DDBJ databases">
        <authorList>
            <person name="Nowell W R."/>
        </authorList>
    </citation>
    <scope>NUCLEOTIDE SEQUENCE</scope>
</reference>
<dbReference type="OrthoDB" id="10259470at2759"/>
<dbReference type="EMBL" id="CAJNOJ010000370">
    <property type="protein sequence ID" value="CAF1421121.1"/>
    <property type="molecule type" value="Genomic_DNA"/>
</dbReference>
<evidence type="ECO:0008006" key="6">
    <source>
        <dbReference type="Google" id="ProtNLM"/>
    </source>
</evidence>
<dbReference type="Gene3D" id="3.90.550.10">
    <property type="entry name" value="Spore Coat Polysaccharide Biosynthesis Protein SpsA, Chain A"/>
    <property type="match status" value="1"/>
</dbReference>
<evidence type="ECO:0000256" key="1">
    <source>
        <dbReference type="ARBA" id="ARBA00022679"/>
    </source>
</evidence>
<protein>
    <recommendedName>
        <fullName evidence="6">Nucleotidyl transferase domain-containing protein</fullName>
    </recommendedName>
</protein>
<keyword evidence="5" id="KW-1185">Reference proteome</keyword>
<dbReference type="AlphaFoldDB" id="A0A814NSF9"/>
<dbReference type="SUPFAM" id="SSF56112">
    <property type="entry name" value="Protein kinase-like (PK-like)"/>
    <property type="match status" value="1"/>
</dbReference>
<dbReference type="InterPro" id="IPR011009">
    <property type="entry name" value="Kinase-like_dom_sf"/>
</dbReference>